<accession>A0AA51ZY52</accession>
<organism evidence="1 3">
    <name type="scientific">Marivirga arenosa</name>
    <dbReference type="NCBI Taxonomy" id="3059076"/>
    <lineage>
        <taxon>Bacteria</taxon>
        <taxon>Pseudomonadati</taxon>
        <taxon>Bacteroidota</taxon>
        <taxon>Cytophagia</taxon>
        <taxon>Cytophagales</taxon>
        <taxon>Marivirgaceae</taxon>
        <taxon>Marivirga</taxon>
    </lineage>
</organism>
<dbReference type="AlphaFoldDB" id="A0AA49GHJ5"/>
<reference evidence="1 3" key="1">
    <citation type="submission" date="2023-08" db="EMBL/GenBank/DDBJ databases">
        <title>Comparative genomics and taxonomic characterization of three novel marine species of genus Marivirga.</title>
        <authorList>
            <person name="Muhammad N."/>
            <person name="Kim S.-G."/>
        </authorList>
    </citation>
    <scope>NUCLEOTIDE SEQUENCE [LARGE SCALE GENOMIC DNA]</scope>
    <source>
        <strain evidence="1 3">ABR2-2</strain>
        <strain evidence="2">BKB1-2</strain>
    </source>
</reference>
<dbReference type="EMBL" id="CP129968">
    <property type="protein sequence ID" value="WNB18872.1"/>
    <property type="molecule type" value="Genomic_DNA"/>
</dbReference>
<dbReference type="EMBL" id="CP129970">
    <property type="protein sequence ID" value="WKK87802.1"/>
    <property type="molecule type" value="Genomic_DNA"/>
</dbReference>
<gene>
    <name evidence="2" type="ORF">QYS47_03590</name>
    <name evidence="1" type="ORF">QYS48_14745</name>
</gene>
<dbReference type="Proteomes" id="UP001232019">
    <property type="component" value="Chromosome"/>
</dbReference>
<dbReference type="Proteomes" id="UP001244443">
    <property type="component" value="Chromosome"/>
</dbReference>
<dbReference type="PIRSF" id="PIRSF037205">
    <property type="entry name" value="UCP037205"/>
    <property type="match status" value="1"/>
</dbReference>
<sequence>MTKMTKKRDLPSKTCPVCNRPFVWRKKWEKNWESVKYCSKKCSKEAKFLKKN</sequence>
<dbReference type="PANTHER" id="PTHR37463:SF1">
    <property type="entry name" value="DUF2256 DOMAIN-CONTAINING PROTEIN"/>
    <property type="match status" value="1"/>
</dbReference>
<keyword evidence="3" id="KW-1185">Reference proteome</keyword>
<protein>
    <submittedName>
        <fullName evidence="1">DUF2256 domain-containing protein</fullName>
    </submittedName>
</protein>
<dbReference type="KEGG" id="marp:QYS47_03590"/>
<evidence type="ECO:0000313" key="3">
    <source>
        <dbReference type="Proteomes" id="UP001244443"/>
    </source>
</evidence>
<accession>A0AA49GHJ5</accession>
<evidence type="ECO:0000313" key="1">
    <source>
        <dbReference type="EMBL" id="WKK87802.1"/>
    </source>
</evidence>
<evidence type="ECO:0000313" key="2">
    <source>
        <dbReference type="EMBL" id="WNB18872.1"/>
    </source>
</evidence>
<name>A0AA49GHJ5_9BACT</name>
<dbReference type="PANTHER" id="PTHR37463">
    <property type="entry name" value="GSL3115 PROTEIN"/>
    <property type="match status" value="1"/>
</dbReference>
<dbReference type="Pfam" id="PF10013">
    <property type="entry name" value="DUF2256"/>
    <property type="match status" value="1"/>
</dbReference>
<dbReference type="InterPro" id="IPR017136">
    <property type="entry name" value="UCP037205"/>
</dbReference>
<proteinExistence type="predicted"/>